<dbReference type="Pfam" id="PF21337">
    <property type="entry name" value="Peptidase_M17_N_1"/>
    <property type="match status" value="1"/>
</dbReference>
<dbReference type="SUPFAM" id="SSF52949">
    <property type="entry name" value="Macro domain-like"/>
    <property type="match status" value="1"/>
</dbReference>
<evidence type="ECO:0000256" key="1">
    <source>
        <dbReference type="ARBA" id="ARBA00009528"/>
    </source>
</evidence>
<dbReference type="Gene3D" id="3.40.630.10">
    <property type="entry name" value="Zn peptidases"/>
    <property type="match status" value="1"/>
</dbReference>
<keyword evidence="3" id="KW-0645">Protease</keyword>
<comment type="caution">
    <text evidence="7">The sequence shown here is derived from an EMBL/GenBank/DDBJ whole genome shotgun (WGS) entry which is preliminary data.</text>
</comment>
<dbReference type="PRINTS" id="PR00481">
    <property type="entry name" value="LAMNOPPTDASE"/>
</dbReference>
<dbReference type="PANTHER" id="PTHR11963">
    <property type="entry name" value="LEUCINE AMINOPEPTIDASE-RELATED"/>
    <property type="match status" value="1"/>
</dbReference>
<dbReference type="PANTHER" id="PTHR11963:SF20">
    <property type="entry name" value="PEPTIDASE B"/>
    <property type="match status" value="1"/>
</dbReference>
<protein>
    <submittedName>
        <fullName evidence="7">Leucyl aminopeptidase family protein</fullName>
    </submittedName>
</protein>
<keyword evidence="8" id="KW-1185">Reference proteome</keyword>
<evidence type="ECO:0000256" key="4">
    <source>
        <dbReference type="ARBA" id="ARBA00022801"/>
    </source>
</evidence>
<evidence type="ECO:0000313" key="7">
    <source>
        <dbReference type="EMBL" id="MCZ4283021.1"/>
    </source>
</evidence>
<gene>
    <name evidence="7" type="ORF">O4H49_19715</name>
</gene>
<dbReference type="PROSITE" id="PS00631">
    <property type="entry name" value="CYTOSOL_AP"/>
    <property type="match status" value="1"/>
</dbReference>
<dbReference type="Proteomes" id="UP001069802">
    <property type="component" value="Unassembled WGS sequence"/>
</dbReference>
<sequence length="458" mass="49048">MSFQLIDSSDKQTVSLHFINKTALEGKLAEKGLVGSWLGASKFLAEEGSFCLVPNATGQIECVFIGLGNEEDPGIWTLAGLSESLPAGSYQIADSLAEEQASAVALGWALGSYRFTRYKEDTREQATLVWPEKADRTVVLSLASGAQLTRDLINTPSNDMGPEELATAASQLAGEYEAECNVIVGEDLLTANYPAIYTVGMASDRAPRLIDLRWGDKGPKITLVGKGVCFDTGGLDLKSAAGMLLMKKDMGGAAHVLGLAAAIMQSNLTCQLRVLIPAVENAVSGNAFRPSDVIKTRKGLTVEVGNTDAEGRLVLCDALAEADRTKPDLILDFATLTGAARVALGTDLGAMFCNDDELADRLRRHSVEQGDEIWRLPLHKPYRKLLDSKIADLNNVSGGPYAGAITAALYLAEFVEKETPWAHFDIMAYNMSARPGRPEGGEAIGLRAVYAMVKEMVS</sequence>
<reference evidence="7" key="1">
    <citation type="submission" date="2022-12" db="EMBL/GenBank/DDBJ databases">
        <title>Bacterial isolates from different developmental stages of Nematostella vectensis.</title>
        <authorList>
            <person name="Fraune S."/>
        </authorList>
    </citation>
    <scope>NUCLEOTIDE SEQUENCE</scope>
    <source>
        <strain evidence="7">G21630-S1</strain>
    </source>
</reference>
<dbReference type="SUPFAM" id="SSF53187">
    <property type="entry name" value="Zn-dependent exopeptidases"/>
    <property type="match status" value="1"/>
</dbReference>
<dbReference type="Gene3D" id="3.40.220.10">
    <property type="entry name" value="Leucine Aminopeptidase, subunit E, domain 1"/>
    <property type="match status" value="1"/>
</dbReference>
<evidence type="ECO:0000256" key="5">
    <source>
        <dbReference type="ARBA" id="ARBA00023211"/>
    </source>
</evidence>
<dbReference type="Pfam" id="PF00883">
    <property type="entry name" value="Peptidase_M17"/>
    <property type="match status" value="1"/>
</dbReference>
<evidence type="ECO:0000313" key="8">
    <source>
        <dbReference type="Proteomes" id="UP001069802"/>
    </source>
</evidence>
<evidence type="ECO:0000256" key="2">
    <source>
        <dbReference type="ARBA" id="ARBA00022438"/>
    </source>
</evidence>
<organism evidence="7 8">
    <name type="scientific">Kiloniella laminariae</name>
    <dbReference type="NCBI Taxonomy" id="454162"/>
    <lineage>
        <taxon>Bacteria</taxon>
        <taxon>Pseudomonadati</taxon>
        <taxon>Pseudomonadota</taxon>
        <taxon>Alphaproteobacteria</taxon>
        <taxon>Rhodospirillales</taxon>
        <taxon>Kiloniellaceae</taxon>
        <taxon>Kiloniella</taxon>
    </lineage>
</organism>
<dbReference type="InterPro" id="IPR011356">
    <property type="entry name" value="Leucine_aapep/pepB"/>
</dbReference>
<dbReference type="InterPro" id="IPR043472">
    <property type="entry name" value="Macro_dom-like"/>
</dbReference>
<evidence type="ECO:0000259" key="6">
    <source>
        <dbReference type="PROSITE" id="PS00631"/>
    </source>
</evidence>
<accession>A0ABT4LRR8</accession>
<feature type="domain" description="Cytosol aminopeptidase" evidence="6">
    <location>
        <begin position="306"/>
        <end position="313"/>
    </location>
</feature>
<dbReference type="EMBL" id="JAPWGY010000015">
    <property type="protein sequence ID" value="MCZ4283021.1"/>
    <property type="molecule type" value="Genomic_DNA"/>
</dbReference>
<comment type="similarity">
    <text evidence="1">Belongs to the peptidase M17 family.</text>
</comment>
<dbReference type="InterPro" id="IPR048816">
    <property type="entry name" value="Peptidase_M17_N_1"/>
</dbReference>
<keyword evidence="2 7" id="KW-0031">Aminopeptidase</keyword>
<dbReference type="CDD" id="cd00433">
    <property type="entry name" value="Peptidase_M17"/>
    <property type="match status" value="1"/>
</dbReference>
<name>A0ABT4LRR8_9PROT</name>
<dbReference type="RefSeq" id="WP_269425141.1">
    <property type="nucleotide sequence ID" value="NZ_JAPWGY010000015.1"/>
</dbReference>
<keyword evidence="4" id="KW-0378">Hydrolase</keyword>
<dbReference type="GO" id="GO:0004177">
    <property type="term" value="F:aminopeptidase activity"/>
    <property type="evidence" value="ECO:0007669"/>
    <property type="project" value="UniProtKB-KW"/>
</dbReference>
<keyword evidence="5" id="KW-0464">Manganese</keyword>
<proteinExistence type="inferred from homology"/>
<dbReference type="InterPro" id="IPR000819">
    <property type="entry name" value="Peptidase_M17_C"/>
</dbReference>
<evidence type="ECO:0000256" key="3">
    <source>
        <dbReference type="ARBA" id="ARBA00022670"/>
    </source>
</evidence>